<dbReference type="Gene3D" id="1.20.120.740">
    <property type="entry name" value="YgfB uncharacterised protein family UPF0149, PF03695"/>
    <property type="match status" value="1"/>
</dbReference>
<gene>
    <name evidence="2" type="ORF">DET45_10927</name>
</gene>
<dbReference type="Pfam" id="PF03695">
    <property type="entry name" value="UPF0149"/>
    <property type="match status" value="1"/>
</dbReference>
<accession>A0A317Q672</accession>
<evidence type="ECO:0008006" key="4">
    <source>
        <dbReference type="Google" id="ProtNLM"/>
    </source>
</evidence>
<name>A0A317Q672_9GAMM</name>
<evidence type="ECO:0000256" key="1">
    <source>
        <dbReference type="ARBA" id="ARBA00038308"/>
    </source>
</evidence>
<sequence length="195" mass="21517">MTDQSSGANNPFAYETLTEYFESQGLLSNAAEIHGILTGMIAGGASIEGQDWLLLLSDLVNEGQSFNPQLRERCTELAHSICASLRDPDLGFHLLLPSDNESLYERLTGLINWVQSYLVGFGINQTNLAGLSEDLREAIEDMVEIAKLDFEIEDEEEAERAYFEIVEYLRVSAMLCFGELGQASGGACKTNKTLH</sequence>
<comment type="caution">
    <text evidence="2">The sequence shown here is derived from an EMBL/GenBank/DDBJ whole genome shotgun (WGS) entry which is preliminary data.</text>
</comment>
<dbReference type="OrthoDB" id="9783391at2"/>
<dbReference type="PANTHER" id="PTHR37528">
    <property type="entry name" value="UPF0149 PROTEIN YGFB"/>
    <property type="match status" value="1"/>
</dbReference>
<proteinExistence type="inferred from homology"/>
<dbReference type="InterPro" id="IPR011978">
    <property type="entry name" value="YgfB-like"/>
</dbReference>
<dbReference type="AlphaFoldDB" id="A0A317Q672"/>
<comment type="similarity">
    <text evidence="1">Belongs to the UPF0149 family.</text>
</comment>
<keyword evidence="3" id="KW-1185">Reference proteome</keyword>
<dbReference type="PANTHER" id="PTHR37528:SF1">
    <property type="entry name" value="UPF0149 PROTEIN YGFB"/>
    <property type="match status" value="1"/>
</dbReference>
<protein>
    <recommendedName>
        <fullName evidence="4">YecA family protein</fullName>
    </recommendedName>
</protein>
<dbReference type="InterPro" id="IPR036255">
    <property type="entry name" value="YgfB-like_sf"/>
</dbReference>
<dbReference type="SUPFAM" id="SSF101327">
    <property type="entry name" value="YgfB-like"/>
    <property type="match status" value="1"/>
</dbReference>
<dbReference type="NCBIfam" id="TIGR02292">
    <property type="entry name" value="ygfB_yecA"/>
    <property type="match status" value="1"/>
</dbReference>
<reference evidence="2 3" key="1">
    <citation type="submission" date="2018-05" db="EMBL/GenBank/DDBJ databases">
        <title>Freshwater and sediment microbial communities from various areas in North America, analyzing microbe dynamics in response to fracking.</title>
        <authorList>
            <person name="Lamendella R."/>
        </authorList>
    </citation>
    <scope>NUCLEOTIDE SEQUENCE [LARGE SCALE GENOMIC DNA]</scope>
    <source>
        <strain evidence="2 3">125B1</strain>
    </source>
</reference>
<organism evidence="2 3">
    <name type="scientific">Pseudidiomarina maritima</name>
    <dbReference type="NCBI Taxonomy" id="519453"/>
    <lineage>
        <taxon>Bacteria</taxon>
        <taxon>Pseudomonadati</taxon>
        <taxon>Pseudomonadota</taxon>
        <taxon>Gammaproteobacteria</taxon>
        <taxon>Alteromonadales</taxon>
        <taxon>Idiomarinaceae</taxon>
        <taxon>Pseudidiomarina</taxon>
    </lineage>
</organism>
<dbReference type="RefSeq" id="WP_110076123.1">
    <property type="nucleotide sequence ID" value="NZ_QGTT01000009.1"/>
</dbReference>
<dbReference type="Proteomes" id="UP000246964">
    <property type="component" value="Unassembled WGS sequence"/>
</dbReference>
<dbReference type="GO" id="GO:0005829">
    <property type="term" value="C:cytosol"/>
    <property type="evidence" value="ECO:0007669"/>
    <property type="project" value="TreeGrafter"/>
</dbReference>
<evidence type="ECO:0000313" key="3">
    <source>
        <dbReference type="Proteomes" id="UP000246964"/>
    </source>
</evidence>
<dbReference type="EMBL" id="QGTT01000009">
    <property type="protein sequence ID" value="PWW12132.1"/>
    <property type="molecule type" value="Genomic_DNA"/>
</dbReference>
<evidence type="ECO:0000313" key="2">
    <source>
        <dbReference type="EMBL" id="PWW12132.1"/>
    </source>
</evidence>